<dbReference type="CTD" id="85445"/>
<dbReference type="CDD" id="cd00054">
    <property type="entry name" value="EGF_CA"/>
    <property type="match status" value="2"/>
</dbReference>
<evidence type="ECO:0000256" key="3">
    <source>
        <dbReference type="ARBA" id="ARBA00022536"/>
    </source>
</evidence>
<dbReference type="PROSITE" id="PS51406">
    <property type="entry name" value="FIBRINOGEN_C_2"/>
    <property type="match status" value="1"/>
</dbReference>
<feature type="domain" description="EGF-like" evidence="18">
    <location>
        <begin position="647"/>
        <end position="684"/>
    </location>
</feature>
<dbReference type="PROSITE" id="PS01285">
    <property type="entry name" value="FA58C_1"/>
    <property type="match status" value="1"/>
</dbReference>
<dbReference type="KEGG" id="csyr:103255905"/>
<feature type="domain" description="Laminin G" evidence="17">
    <location>
        <begin position="1107"/>
        <end position="1300"/>
    </location>
</feature>
<evidence type="ECO:0000259" key="19">
    <source>
        <dbReference type="PROSITE" id="PS51406"/>
    </source>
</evidence>
<feature type="domain" description="Laminin G" evidence="17">
    <location>
        <begin position="891"/>
        <end position="1056"/>
    </location>
</feature>
<feature type="domain" description="F5/8 type C" evidence="16">
    <location>
        <begin position="129"/>
        <end position="275"/>
    </location>
</feature>
<dbReference type="GO" id="GO:0016020">
    <property type="term" value="C:membrane"/>
    <property type="evidence" value="ECO:0007669"/>
    <property type="project" value="UniProtKB-SubCell"/>
</dbReference>
<reference evidence="21" key="1">
    <citation type="submission" date="2025-08" db="UniProtKB">
        <authorList>
            <consortium name="RefSeq"/>
        </authorList>
    </citation>
    <scope>IDENTIFICATION</scope>
</reference>
<sequence>MLLRKDAECFSVRSEDSVRETEGDRERERETEGERERERREKRGKEKRLGREDRGRERLRERSRGAKDTDRAGRGTENRTGALGEPLRIFWGSPVNVNMGSVTGAILKTLLLLSTQNWNRVEAGNSYDCDDPLVSALPQASFSSSSELSSSHGPGFARLNRRDGAGGWSPLVSNKYQWLQIDLGERMEVTAVATQGGYGSSNWVTSYLLMFSDSGRNWKQYRQEDSIWGFLGNANADSVVYYRLQPSVKARFLRFLPLEWNPKGRIGMRIEVFGCAYRSEVVDLDGKSSLLYRFDQKSLNSIKDIISLKFKTMQSDGILLHREGPNGDHITLQLRRGKLFLLINSGEAKLPSTPTLINLTLGSLLDDQHWHSVLIQHLGKQVNFTVDEHRHHFHTQGEFNYLDLDYEISFGGIPAPGKSLSFPHKNFRGCLENLYYNGVDIIDLVKQQNPQVNIMGNVSFSCSQPQSLPVTFLSSRSYLELPGSSGEDEVSTTFQFRTWNKAGLLLFSELQLVSGGLLLFLSDGKLKLSLYQPGKLPSDITAGVGLNDGQWHSVSLSAKRTQLIVVVDSHVASAVPSLGSEQVYSGGTYYFGGCPDKSFGSKCKSPLGGFQGCMRLISISNKVVDLISVQQGALGNFSDLQIDSCGISDRCLPNYCEHGGECSQSWSTFHCNCTNTGYRGATCHNSIYEQSCEAYKHKGNTSGFYYIDSDGSGPLGPFLLYCNMTETAWTIIQHNGSDLTRVRNTNPENPHAGFFEYVASMEQLQATINRAEHCEQELTYYCKKSRLVNKQDGSPLSWWVGRTNETQTYWGGSSPDPQKCACGLEGNCIDAQYYCNCDADHNEWTNDTGLLSYKEHLPVTKIVITDTGRPHSEAAYKLGPLLCRGDRSFWNSASFDTEASYLHFPTFHGELSADVSFFFKTTASSGVFLENLGITDFIRIELRSPTVVTFSFDVGNGPFEISVQSPTHFNDNQWHYVKVERNMKEASIQVDQLIPKTQPAPTDGHVLLQLNSQLFVGGTATRQRGFLGCIRSLQLNGMALDLEERAQVTPEVQPGCRGHCSSYGKLCRNGGKCREKPSGFFCDCTFSAFTGPFCSNEISAYFGSGSSVIYNFHENYFLSKNSSSHAAPFHGDTKLSREMIKFSFRTTRTPSLLLFVSSFYKEYLSVIIAKNGSLQIRYKLNRYQEPDVVNFDFKNMADGQLHHIKINREEGVVFVEIDENTRRQVYLSSGTEFSAVKSLVLGRILDHSDVDQETALAGSQGFTGCLSAVQLSHVAPLKAALHPSHPAPVTVTGHVTESSCVAQAGTDATSRERTHSFADHSGTIDDREPLTNTIKSDSAVIGGLIAVVIFILLCITAIAVRIYQQKRLYKRNEAKRSENVDSAEAVLKSELNIQNAVNENQKEYFF</sequence>
<evidence type="ECO:0000256" key="4">
    <source>
        <dbReference type="ARBA" id="ARBA00022692"/>
    </source>
</evidence>
<dbReference type="PROSITE" id="PS01286">
    <property type="entry name" value="FA58C_2"/>
    <property type="match status" value="1"/>
</dbReference>
<comment type="similarity">
    <text evidence="2">Belongs to the neurexin family.</text>
</comment>
<keyword evidence="10 13" id="KW-1015">Disulfide bond</keyword>
<feature type="transmembrane region" description="Helical" evidence="15">
    <location>
        <begin position="1339"/>
        <end position="1363"/>
    </location>
</feature>
<dbReference type="Gene3D" id="2.60.120.1000">
    <property type="match status" value="1"/>
</dbReference>
<dbReference type="Gene3D" id="2.60.120.260">
    <property type="entry name" value="Galactose-binding domain-like"/>
    <property type="match status" value="1"/>
</dbReference>
<evidence type="ECO:0000313" key="21">
    <source>
        <dbReference type="RefSeq" id="XP_008052008.2"/>
    </source>
</evidence>
<keyword evidence="7" id="KW-0130">Cell adhesion</keyword>
<dbReference type="PANTHER" id="PTHR15036">
    <property type="entry name" value="PIKACHURIN-LIKE PROTEIN"/>
    <property type="match status" value="1"/>
</dbReference>
<comment type="caution">
    <text evidence="12">Lacks conserved residue(s) required for the propagation of feature annotation.</text>
</comment>
<evidence type="ECO:0000259" key="18">
    <source>
        <dbReference type="PROSITE" id="PS50026"/>
    </source>
</evidence>
<gene>
    <name evidence="21" type="primary">CNTNAP4</name>
</gene>
<dbReference type="SUPFAM" id="SSF49785">
    <property type="entry name" value="Galactose-binding domain-like"/>
    <property type="match status" value="1"/>
</dbReference>
<dbReference type="Pfam" id="PF02210">
    <property type="entry name" value="Laminin_G_2"/>
    <property type="match status" value="4"/>
</dbReference>
<organism evidence="20 21">
    <name type="scientific">Carlito syrichta</name>
    <name type="common">Philippine tarsier</name>
    <name type="synonym">Tarsius syrichta</name>
    <dbReference type="NCBI Taxonomy" id="1868482"/>
    <lineage>
        <taxon>Eukaryota</taxon>
        <taxon>Metazoa</taxon>
        <taxon>Chordata</taxon>
        <taxon>Craniata</taxon>
        <taxon>Vertebrata</taxon>
        <taxon>Euteleostomi</taxon>
        <taxon>Mammalia</taxon>
        <taxon>Eutheria</taxon>
        <taxon>Euarchontoglires</taxon>
        <taxon>Primates</taxon>
        <taxon>Haplorrhini</taxon>
        <taxon>Tarsiiformes</taxon>
        <taxon>Tarsiidae</taxon>
        <taxon>Carlito</taxon>
    </lineage>
</organism>
<keyword evidence="3 12" id="KW-0245">EGF-like domain</keyword>
<dbReference type="InterPro" id="IPR008979">
    <property type="entry name" value="Galactose-bd-like_sf"/>
</dbReference>
<dbReference type="InterPro" id="IPR000742">
    <property type="entry name" value="EGF"/>
</dbReference>
<dbReference type="STRING" id="1868482.ENSTSYP00000033213"/>
<evidence type="ECO:0000259" key="16">
    <source>
        <dbReference type="PROSITE" id="PS50022"/>
    </source>
</evidence>
<dbReference type="InterPro" id="IPR001791">
    <property type="entry name" value="Laminin_G"/>
</dbReference>
<dbReference type="FunFam" id="2.60.120.200:FF:000026">
    <property type="entry name" value="contactin-associated protein-like 4 isoform X1"/>
    <property type="match status" value="1"/>
</dbReference>
<dbReference type="PANTHER" id="PTHR15036:SF40">
    <property type="entry name" value="CONTACTIN-ASSOCIATED PROTEIN-LIKE 4"/>
    <property type="match status" value="1"/>
</dbReference>
<dbReference type="SUPFAM" id="SSF56496">
    <property type="entry name" value="Fibrinogen C-terminal domain-like"/>
    <property type="match status" value="1"/>
</dbReference>
<dbReference type="Gene3D" id="2.10.25.10">
    <property type="entry name" value="Laminin"/>
    <property type="match status" value="1"/>
</dbReference>
<dbReference type="PROSITE" id="PS50025">
    <property type="entry name" value="LAM_G_DOMAIN"/>
    <property type="match status" value="4"/>
</dbReference>
<protein>
    <submittedName>
        <fullName evidence="21">Contactin-associated protein-like 4 isoform X2</fullName>
    </submittedName>
</protein>
<name>A0A1U7T6K5_CARSF</name>
<keyword evidence="20" id="KW-1185">Reference proteome</keyword>
<evidence type="ECO:0000256" key="2">
    <source>
        <dbReference type="ARBA" id="ARBA00010241"/>
    </source>
</evidence>
<feature type="domain" description="Laminin G" evidence="17">
    <location>
        <begin position="468"/>
        <end position="645"/>
    </location>
</feature>
<evidence type="ECO:0000256" key="1">
    <source>
        <dbReference type="ARBA" id="ARBA00004479"/>
    </source>
</evidence>
<dbReference type="SMART" id="SM00231">
    <property type="entry name" value="FA58C"/>
    <property type="match status" value="1"/>
</dbReference>
<accession>A0A1U7T6K5</accession>
<feature type="domain" description="EGF-like" evidence="18">
    <location>
        <begin position="1057"/>
        <end position="1095"/>
    </location>
</feature>
<evidence type="ECO:0000256" key="14">
    <source>
        <dbReference type="SAM" id="MobiDB-lite"/>
    </source>
</evidence>
<evidence type="ECO:0000256" key="7">
    <source>
        <dbReference type="ARBA" id="ARBA00022889"/>
    </source>
</evidence>
<proteinExistence type="inferred from homology"/>
<dbReference type="Proteomes" id="UP000189704">
    <property type="component" value="Unplaced"/>
</dbReference>
<dbReference type="CDD" id="cd00057">
    <property type="entry name" value="FA58C"/>
    <property type="match status" value="1"/>
</dbReference>
<dbReference type="InterPro" id="IPR036056">
    <property type="entry name" value="Fibrinogen-like_C"/>
</dbReference>
<dbReference type="SUPFAM" id="SSF49899">
    <property type="entry name" value="Concanavalin A-like lectins/glucanases"/>
    <property type="match status" value="4"/>
</dbReference>
<keyword evidence="5" id="KW-0732">Signal</keyword>
<evidence type="ECO:0000256" key="15">
    <source>
        <dbReference type="SAM" id="Phobius"/>
    </source>
</evidence>
<dbReference type="RefSeq" id="XP_008052008.2">
    <property type="nucleotide sequence ID" value="XM_008053817.2"/>
</dbReference>
<feature type="disulfide bond" evidence="13">
    <location>
        <begin position="1029"/>
        <end position="1056"/>
    </location>
</feature>
<dbReference type="PROSITE" id="PS50026">
    <property type="entry name" value="EGF_3"/>
    <property type="match status" value="2"/>
</dbReference>
<dbReference type="SMART" id="SM00282">
    <property type="entry name" value="LamG"/>
    <property type="match status" value="4"/>
</dbReference>
<feature type="compositionally biased region" description="Basic and acidic residues" evidence="14">
    <location>
        <begin position="1309"/>
        <end position="1324"/>
    </location>
</feature>
<dbReference type="InterPro" id="IPR000421">
    <property type="entry name" value="FA58C"/>
</dbReference>
<feature type="compositionally biased region" description="Basic and acidic residues" evidence="14">
    <location>
        <begin position="1"/>
        <end position="77"/>
    </location>
</feature>
<dbReference type="InterPro" id="IPR002181">
    <property type="entry name" value="Fibrinogen_a/b/g_C_dom"/>
</dbReference>
<evidence type="ECO:0000259" key="17">
    <source>
        <dbReference type="PROSITE" id="PS50025"/>
    </source>
</evidence>
<keyword evidence="6" id="KW-0677">Repeat</keyword>
<dbReference type="Pfam" id="PF00754">
    <property type="entry name" value="F5_F8_type_C"/>
    <property type="match status" value="1"/>
</dbReference>
<dbReference type="SUPFAM" id="SSF57196">
    <property type="entry name" value="EGF/Laminin"/>
    <property type="match status" value="1"/>
</dbReference>
<feature type="region of interest" description="Disordered" evidence="14">
    <location>
        <begin position="1"/>
        <end position="80"/>
    </location>
</feature>
<dbReference type="NCBIfam" id="NF040941">
    <property type="entry name" value="GGGWT_bact"/>
    <property type="match status" value="1"/>
</dbReference>
<keyword evidence="11" id="KW-0325">Glycoprotein</keyword>
<feature type="region of interest" description="Disordered" evidence="14">
    <location>
        <begin position="1304"/>
        <end position="1324"/>
    </location>
</feature>
<evidence type="ECO:0000313" key="20">
    <source>
        <dbReference type="Proteomes" id="UP000189704"/>
    </source>
</evidence>
<dbReference type="InterPro" id="IPR050372">
    <property type="entry name" value="Neurexin-related_CASP"/>
</dbReference>
<feature type="domain" description="Fibrinogen C-terminal" evidence="19">
    <location>
        <begin position="683"/>
        <end position="734"/>
    </location>
</feature>
<dbReference type="GO" id="GO:0007155">
    <property type="term" value="P:cell adhesion"/>
    <property type="evidence" value="ECO:0007669"/>
    <property type="project" value="UniProtKB-KW"/>
</dbReference>
<evidence type="ECO:0000256" key="6">
    <source>
        <dbReference type="ARBA" id="ARBA00022737"/>
    </source>
</evidence>
<dbReference type="OrthoDB" id="26719at2759"/>
<keyword evidence="4 15" id="KW-0812">Transmembrane</keyword>
<evidence type="ECO:0000256" key="9">
    <source>
        <dbReference type="ARBA" id="ARBA00023136"/>
    </source>
</evidence>
<dbReference type="PROSITE" id="PS50022">
    <property type="entry name" value="FA58C_3"/>
    <property type="match status" value="1"/>
</dbReference>
<dbReference type="CDD" id="cd00110">
    <property type="entry name" value="LamG"/>
    <property type="match status" value="4"/>
</dbReference>
<comment type="subcellular location">
    <subcellularLocation>
        <location evidence="1">Membrane</location>
        <topology evidence="1">Single-pass type I membrane protein</topology>
    </subcellularLocation>
</comment>
<evidence type="ECO:0000256" key="8">
    <source>
        <dbReference type="ARBA" id="ARBA00022989"/>
    </source>
</evidence>
<dbReference type="SMART" id="SM00181">
    <property type="entry name" value="EGF"/>
    <property type="match status" value="2"/>
</dbReference>
<feature type="domain" description="Laminin G" evidence="17">
    <location>
        <begin position="281"/>
        <end position="462"/>
    </location>
</feature>
<dbReference type="FunFam" id="2.60.120.1000:FF:000005">
    <property type="entry name" value="Contactin associated protein-like 2"/>
    <property type="match status" value="1"/>
</dbReference>
<keyword evidence="9 15" id="KW-0472">Membrane</keyword>
<dbReference type="Gene3D" id="2.60.120.200">
    <property type="match status" value="4"/>
</dbReference>
<keyword evidence="8 15" id="KW-1133">Transmembrane helix</keyword>
<dbReference type="GO" id="GO:0007399">
    <property type="term" value="P:nervous system development"/>
    <property type="evidence" value="ECO:0007669"/>
    <property type="project" value="UniProtKB-ARBA"/>
</dbReference>
<evidence type="ECO:0000256" key="5">
    <source>
        <dbReference type="ARBA" id="ARBA00022729"/>
    </source>
</evidence>
<dbReference type="FunFam" id="2.60.120.200:FF:000088">
    <property type="entry name" value="Contactin associated protein-like 2"/>
    <property type="match status" value="1"/>
</dbReference>
<dbReference type="FunFam" id="2.60.120.260:FF:000016">
    <property type="entry name" value="Contactin-associated protein-like 4 isoform 1"/>
    <property type="match status" value="1"/>
</dbReference>
<evidence type="ECO:0000256" key="10">
    <source>
        <dbReference type="ARBA" id="ARBA00023157"/>
    </source>
</evidence>
<dbReference type="GeneID" id="103255905"/>
<dbReference type="InterPro" id="IPR013320">
    <property type="entry name" value="ConA-like_dom_sf"/>
</dbReference>
<evidence type="ECO:0000256" key="12">
    <source>
        <dbReference type="PROSITE-ProRule" id="PRU00076"/>
    </source>
</evidence>
<evidence type="ECO:0000256" key="13">
    <source>
        <dbReference type="PROSITE-ProRule" id="PRU00122"/>
    </source>
</evidence>
<evidence type="ECO:0000256" key="11">
    <source>
        <dbReference type="ARBA" id="ARBA00023180"/>
    </source>
</evidence>